<geneLocation type="mitochondrion" evidence="1"/>
<proteinExistence type="predicted"/>
<protein>
    <submittedName>
        <fullName evidence="1">Uncharacterized protein</fullName>
    </submittedName>
</protein>
<dbReference type="EMBL" id="LKAM01000002">
    <property type="protein sequence ID" value="KUM50027.1"/>
    <property type="molecule type" value="Genomic_DNA"/>
</dbReference>
<keyword evidence="1" id="KW-0496">Mitochondrion</keyword>
<evidence type="ECO:0000313" key="1">
    <source>
        <dbReference type="EMBL" id="KUM50027.1"/>
    </source>
</evidence>
<accession>A0A101M314</accession>
<gene>
    <name evidence="1" type="ORF">ABT39_MTgene3255</name>
</gene>
<dbReference type="AlphaFoldDB" id="A0A101M314"/>
<organism evidence="1">
    <name type="scientific">Picea glauca</name>
    <name type="common">White spruce</name>
    <name type="synonym">Pinus glauca</name>
    <dbReference type="NCBI Taxonomy" id="3330"/>
    <lineage>
        <taxon>Eukaryota</taxon>
        <taxon>Viridiplantae</taxon>
        <taxon>Streptophyta</taxon>
        <taxon>Embryophyta</taxon>
        <taxon>Tracheophyta</taxon>
        <taxon>Spermatophyta</taxon>
        <taxon>Pinopsida</taxon>
        <taxon>Pinidae</taxon>
        <taxon>Conifers I</taxon>
        <taxon>Pinales</taxon>
        <taxon>Pinaceae</taxon>
        <taxon>Picea</taxon>
    </lineage>
</organism>
<sequence length="40" mass="4515">MLPRSPETGTSGTKRRAKCQFYLLTLENLLLLGQLNPLQL</sequence>
<reference evidence="1" key="1">
    <citation type="journal article" date="2015" name="Genome Biol. Evol.">
        <title>Organellar Genomes of White Spruce (Picea glauca): Assembly and Annotation.</title>
        <authorList>
            <person name="Jackman S.D."/>
            <person name="Warren R.L."/>
            <person name="Gibb E.A."/>
            <person name="Vandervalk B.P."/>
            <person name="Mohamadi H."/>
            <person name="Chu J."/>
            <person name="Raymond A."/>
            <person name="Pleasance S."/>
            <person name="Coope R."/>
            <person name="Wildung M.R."/>
            <person name="Ritland C.E."/>
            <person name="Bousquet J."/>
            <person name="Jones S.J."/>
            <person name="Bohlmann J."/>
            <person name="Birol I."/>
        </authorList>
    </citation>
    <scope>NUCLEOTIDE SEQUENCE [LARGE SCALE GENOMIC DNA]</scope>
    <source>
        <tissue evidence="1">Flushing bud</tissue>
    </source>
</reference>
<comment type="caution">
    <text evidence="1">The sequence shown here is derived from an EMBL/GenBank/DDBJ whole genome shotgun (WGS) entry which is preliminary data.</text>
</comment>
<name>A0A101M314_PICGL</name>